<organism evidence="15 16">
    <name type="scientific">Ciona savignyi</name>
    <name type="common">Pacific transparent sea squirt</name>
    <dbReference type="NCBI Taxonomy" id="51511"/>
    <lineage>
        <taxon>Eukaryota</taxon>
        <taxon>Metazoa</taxon>
        <taxon>Chordata</taxon>
        <taxon>Tunicata</taxon>
        <taxon>Ascidiacea</taxon>
        <taxon>Phlebobranchia</taxon>
        <taxon>Cionidae</taxon>
        <taxon>Ciona</taxon>
    </lineage>
</organism>
<dbReference type="EC" id="4.6.1.-" evidence="12"/>
<comment type="cofactor">
    <cofactor evidence="1 12">
        <name>Mn(2+)</name>
        <dbReference type="ChEBI" id="CHEBI:29035"/>
    </cofactor>
</comment>
<keyword evidence="6 12" id="KW-0255">Endonuclease</keyword>
<dbReference type="HOGENOM" id="CLU_048034_0_0_1"/>
<dbReference type="PANTHER" id="PTHR12439:SF42">
    <property type="entry name" value="ENDORIBONUCLEASE-RELATED"/>
    <property type="match status" value="1"/>
</dbReference>
<evidence type="ECO:0000256" key="5">
    <source>
        <dbReference type="ARBA" id="ARBA00022723"/>
    </source>
</evidence>
<evidence type="ECO:0000256" key="12">
    <source>
        <dbReference type="RuleBase" id="RU367085"/>
    </source>
</evidence>
<dbReference type="InterPro" id="IPR001212">
    <property type="entry name" value="Somatomedin_B_dom"/>
</dbReference>
<dbReference type="InterPro" id="IPR036024">
    <property type="entry name" value="Somatomedin_B-like_dom_sf"/>
</dbReference>
<evidence type="ECO:0000256" key="7">
    <source>
        <dbReference type="ARBA" id="ARBA00022801"/>
    </source>
</evidence>
<accession>H2ZB64</accession>
<name>H2ZB64_CIOSA</name>
<evidence type="ECO:0000256" key="11">
    <source>
        <dbReference type="ARBA" id="ARBA00023239"/>
    </source>
</evidence>
<dbReference type="GO" id="GO:0016829">
    <property type="term" value="F:lyase activity"/>
    <property type="evidence" value="ECO:0007669"/>
    <property type="project" value="UniProtKB-KW"/>
</dbReference>
<evidence type="ECO:0000313" key="15">
    <source>
        <dbReference type="Ensembl" id="ENSCSAVP00000014829.1"/>
    </source>
</evidence>
<dbReference type="AlphaFoldDB" id="H2ZB64"/>
<evidence type="ECO:0000313" key="16">
    <source>
        <dbReference type="Proteomes" id="UP000007875"/>
    </source>
</evidence>
<dbReference type="OMA" id="NANRCHC"/>
<keyword evidence="5 12" id="KW-0479">Metal-binding</keyword>
<protein>
    <recommendedName>
        <fullName evidence="12">Uridylate-specific endoribonuclease</fullName>
        <ecNumber evidence="12">4.6.1.-</ecNumber>
    </recommendedName>
</protein>
<dbReference type="PROSITE" id="PS51959">
    <property type="entry name" value="ENDOU"/>
    <property type="match status" value="1"/>
</dbReference>
<evidence type="ECO:0000256" key="4">
    <source>
        <dbReference type="ARBA" id="ARBA00022722"/>
    </source>
</evidence>
<keyword evidence="9" id="KW-1015">Disulfide bond</keyword>
<evidence type="ECO:0000256" key="3">
    <source>
        <dbReference type="ARBA" id="ARBA00011245"/>
    </source>
</evidence>
<dbReference type="Pfam" id="PF01033">
    <property type="entry name" value="Somatomedin_B"/>
    <property type="match status" value="1"/>
</dbReference>
<evidence type="ECO:0000256" key="9">
    <source>
        <dbReference type="ARBA" id="ARBA00023157"/>
    </source>
</evidence>
<keyword evidence="11" id="KW-0456">Lyase</keyword>
<dbReference type="SUPFAM" id="SSF90188">
    <property type="entry name" value="Somatomedin B domain"/>
    <property type="match status" value="1"/>
</dbReference>
<dbReference type="SMART" id="SM00201">
    <property type="entry name" value="SO"/>
    <property type="match status" value="1"/>
</dbReference>
<proteinExistence type="inferred from homology"/>
<reference evidence="16" key="1">
    <citation type="submission" date="2003-08" db="EMBL/GenBank/DDBJ databases">
        <authorList>
            <person name="Birren B."/>
            <person name="Nusbaum C."/>
            <person name="Abebe A."/>
            <person name="Abouelleil A."/>
            <person name="Adekoya E."/>
            <person name="Ait-zahra M."/>
            <person name="Allen N."/>
            <person name="Allen T."/>
            <person name="An P."/>
            <person name="Anderson M."/>
            <person name="Anderson S."/>
            <person name="Arachchi H."/>
            <person name="Armbruster J."/>
            <person name="Bachantsang P."/>
            <person name="Baldwin J."/>
            <person name="Barry A."/>
            <person name="Bayul T."/>
            <person name="Blitshsteyn B."/>
            <person name="Bloom T."/>
            <person name="Blye J."/>
            <person name="Boguslavskiy L."/>
            <person name="Borowsky M."/>
            <person name="Boukhgalter B."/>
            <person name="Brunache A."/>
            <person name="Butler J."/>
            <person name="Calixte N."/>
            <person name="Calvo S."/>
            <person name="Camarata J."/>
            <person name="Campo K."/>
            <person name="Chang J."/>
            <person name="Cheshatsang Y."/>
            <person name="Citroen M."/>
            <person name="Collymore A."/>
            <person name="Considine T."/>
            <person name="Cook A."/>
            <person name="Cooke P."/>
            <person name="Corum B."/>
            <person name="Cuomo C."/>
            <person name="David R."/>
            <person name="Dawoe T."/>
            <person name="Degray S."/>
            <person name="Dodge S."/>
            <person name="Dooley K."/>
            <person name="Dorje P."/>
            <person name="Dorjee K."/>
            <person name="Dorris L."/>
            <person name="Duffey N."/>
            <person name="Dupes A."/>
            <person name="Elkins T."/>
            <person name="Engels R."/>
            <person name="Erickson J."/>
            <person name="Farina A."/>
            <person name="Faro S."/>
            <person name="Ferreira P."/>
            <person name="Fischer H."/>
            <person name="Fitzgerald M."/>
            <person name="Foley K."/>
            <person name="Gage D."/>
            <person name="Galagan J."/>
            <person name="Gearin G."/>
            <person name="Gnerre S."/>
            <person name="Gnirke A."/>
            <person name="Goyette A."/>
            <person name="Graham J."/>
            <person name="Grandbois E."/>
            <person name="Gyaltsen K."/>
            <person name="Hafez N."/>
            <person name="Hagopian D."/>
            <person name="Hagos B."/>
            <person name="Hall J."/>
            <person name="Hatcher B."/>
            <person name="Heller A."/>
            <person name="Higgins H."/>
            <person name="Honan T."/>
            <person name="Horn A."/>
            <person name="Houde N."/>
            <person name="Hughes L."/>
            <person name="Hulme W."/>
            <person name="Husby E."/>
            <person name="Iliev I."/>
            <person name="Jaffe D."/>
            <person name="Jones C."/>
            <person name="Kamal M."/>
            <person name="Kamat A."/>
            <person name="Kamvysselis M."/>
            <person name="Karlsson E."/>
            <person name="Kells C."/>
            <person name="Kieu A."/>
            <person name="Kisner P."/>
            <person name="Kodira C."/>
            <person name="Kulbokas E."/>
            <person name="Labutti K."/>
            <person name="Lama D."/>
            <person name="Landers T."/>
            <person name="Leger J."/>
            <person name="Levine S."/>
            <person name="Lewis D."/>
            <person name="Lewis T."/>
            <person name="Lindblad-toh K."/>
            <person name="Liu X."/>
            <person name="Lokyitsang T."/>
            <person name="Lokyitsang Y."/>
            <person name="Lucien O."/>
            <person name="Lui A."/>
            <person name="Ma L.J."/>
            <person name="Mabbitt R."/>
            <person name="Macdonald J."/>
            <person name="Maclean C."/>
            <person name="Major J."/>
            <person name="Manning J."/>
            <person name="Marabella R."/>
            <person name="Maru K."/>
            <person name="Matthews C."/>
            <person name="Mauceli E."/>
            <person name="Mccarthy M."/>
            <person name="Mcdonough S."/>
            <person name="Mcghee T."/>
            <person name="Meldrim J."/>
            <person name="Meneus L."/>
            <person name="Mesirov J."/>
            <person name="Mihalev A."/>
            <person name="Mihova T."/>
            <person name="Mikkelsen T."/>
            <person name="Mlenga V."/>
            <person name="Moru K."/>
            <person name="Mozes J."/>
            <person name="Mulrain L."/>
            <person name="Munson G."/>
            <person name="Naylor J."/>
            <person name="Newes C."/>
            <person name="Nguyen C."/>
            <person name="Nguyen N."/>
            <person name="Nguyen T."/>
            <person name="Nicol R."/>
            <person name="Nielsen C."/>
            <person name="Nizzari M."/>
            <person name="Norbu C."/>
            <person name="Norbu N."/>
            <person name="O'donnell P."/>
            <person name="Okoawo O."/>
            <person name="O'leary S."/>
            <person name="Omotosho B."/>
            <person name="O'neill K."/>
            <person name="Osman S."/>
            <person name="Parker S."/>
            <person name="Perrin D."/>
            <person name="Phunkhang P."/>
            <person name="Piqani B."/>
            <person name="Purcell S."/>
            <person name="Rachupka T."/>
            <person name="Ramasamy U."/>
            <person name="Rameau R."/>
            <person name="Ray V."/>
            <person name="Raymond C."/>
            <person name="Retta R."/>
            <person name="Richardson S."/>
            <person name="Rise C."/>
            <person name="Rodriguez J."/>
            <person name="Rogers J."/>
            <person name="Rogov P."/>
            <person name="Rutman M."/>
            <person name="Schupbach R."/>
            <person name="Seaman C."/>
            <person name="Settipalli S."/>
            <person name="Sharpe T."/>
            <person name="Sheridan J."/>
            <person name="Sherpa N."/>
            <person name="Shi J."/>
            <person name="Smirnov S."/>
            <person name="Smith C."/>
            <person name="Sougnez C."/>
            <person name="Spencer B."/>
            <person name="Stalker J."/>
            <person name="Stange-thomann N."/>
            <person name="Stavropoulos S."/>
            <person name="Stetson K."/>
            <person name="Stone C."/>
            <person name="Stone S."/>
            <person name="Stubbs M."/>
            <person name="Talamas J."/>
            <person name="Tchuinga P."/>
            <person name="Tenzing P."/>
            <person name="Tesfaye S."/>
            <person name="Theodore J."/>
            <person name="Thoulutsang Y."/>
            <person name="Topham K."/>
            <person name="Towey S."/>
            <person name="Tsamla T."/>
            <person name="Tsomo N."/>
            <person name="Vallee D."/>
            <person name="Vassiliev H."/>
            <person name="Venkataraman V."/>
            <person name="Vinson J."/>
            <person name="Vo A."/>
            <person name="Wade C."/>
            <person name="Wang S."/>
            <person name="Wangchuk T."/>
            <person name="Wangdi T."/>
            <person name="Whittaker C."/>
            <person name="Wilkinson J."/>
            <person name="Wu Y."/>
            <person name="Wyman D."/>
            <person name="Yadav S."/>
            <person name="Yang S."/>
            <person name="Yang X."/>
            <person name="Yeager S."/>
            <person name="Yee E."/>
            <person name="Young G."/>
            <person name="Zainoun J."/>
            <person name="Zembeck L."/>
            <person name="Zimmer A."/>
            <person name="Zody M."/>
            <person name="Lander E."/>
        </authorList>
    </citation>
    <scope>NUCLEOTIDE SEQUENCE [LARGE SCALE GENOMIC DNA]</scope>
</reference>
<evidence type="ECO:0000256" key="10">
    <source>
        <dbReference type="ARBA" id="ARBA00023211"/>
    </source>
</evidence>
<evidence type="ECO:0000259" key="14">
    <source>
        <dbReference type="PROSITE" id="PS51959"/>
    </source>
</evidence>
<evidence type="ECO:0000256" key="8">
    <source>
        <dbReference type="ARBA" id="ARBA00022884"/>
    </source>
</evidence>
<feature type="domain" description="EndoU" evidence="14">
    <location>
        <begin position="54"/>
        <end position="325"/>
    </location>
</feature>
<feature type="domain" description="SMB" evidence="13">
    <location>
        <begin position="1"/>
        <end position="41"/>
    </location>
</feature>
<keyword evidence="4 12" id="KW-0540">Nuclease</keyword>
<dbReference type="InterPro" id="IPR039787">
    <property type="entry name" value="ENDOU"/>
</dbReference>
<dbReference type="eggNOG" id="KOG2849">
    <property type="taxonomic scope" value="Eukaryota"/>
</dbReference>
<reference evidence="15" key="2">
    <citation type="submission" date="2025-08" db="UniProtKB">
        <authorList>
            <consortium name="Ensembl"/>
        </authorList>
    </citation>
    <scope>IDENTIFICATION</scope>
</reference>
<dbReference type="GO" id="GO:0046872">
    <property type="term" value="F:metal ion binding"/>
    <property type="evidence" value="ECO:0007669"/>
    <property type="project" value="UniProtKB-UniRule"/>
</dbReference>
<keyword evidence="8 12" id="KW-0694">RNA-binding</keyword>
<evidence type="ECO:0000256" key="2">
    <source>
        <dbReference type="ARBA" id="ARBA00010168"/>
    </source>
</evidence>
<dbReference type="PROSITE" id="PS00524">
    <property type="entry name" value="SMB_1"/>
    <property type="match status" value="1"/>
</dbReference>
<dbReference type="GO" id="GO:0016787">
    <property type="term" value="F:hydrolase activity"/>
    <property type="evidence" value="ECO:0007669"/>
    <property type="project" value="UniProtKB-KW"/>
</dbReference>
<dbReference type="GeneTree" id="ENSGT00530000063825"/>
<keyword evidence="7 12" id="KW-0378">Hydrolase</keyword>
<comment type="similarity">
    <text evidence="2 12">Belongs to the ENDOU family.</text>
</comment>
<reference evidence="15" key="3">
    <citation type="submission" date="2025-09" db="UniProtKB">
        <authorList>
            <consortium name="Ensembl"/>
        </authorList>
    </citation>
    <scope>IDENTIFICATION</scope>
</reference>
<dbReference type="Gene3D" id="4.10.410.20">
    <property type="match status" value="1"/>
</dbReference>
<evidence type="ECO:0000256" key="6">
    <source>
        <dbReference type="ARBA" id="ARBA00022759"/>
    </source>
</evidence>
<dbReference type="InterPro" id="IPR037227">
    <property type="entry name" value="EndoU-like"/>
</dbReference>
<dbReference type="Proteomes" id="UP000007875">
    <property type="component" value="Unassembled WGS sequence"/>
</dbReference>
<dbReference type="PANTHER" id="PTHR12439">
    <property type="entry name" value="PLACENTAL PROTEIN 11-RELATED"/>
    <property type="match status" value="1"/>
</dbReference>
<keyword evidence="10 12" id="KW-0464">Manganese</keyword>
<dbReference type="InParanoid" id="H2ZB64"/>
<dbReference type="SUPFAM" id="SSF142877">
    <property type="entry name" value="EndoU-like"/>
    <property type="match status" value="1"/>
</dbReference>
<evidence type="ECO:0000256" key="1">
    <source>
        <dbReference type="ARBA" id="ARBA00001936"/>
    </source>
</evidence>
<comment type="subunit">
    <text evidence="3 12">Monomer.</text>
</comment>
<dbReference type="Pfam" id="PF09412">
    <property type="entry name" value="XendoU"/>
    <property type="match status" value="1"/>
</dbReference>
<dbReference type="GO" id="GO:0003723">
    <property type="term" value="F:RNA binding"/>
    <property type="evidence" value="ECO:0007669"/>
    <property type="project" value="UniProtKB-UniRule"/>
</dbReference>
<dbReference type="PROSITE" id="PS50958">
    <property type="entry name" value="SMB_2"/>
    <property type="match status" value="1"/>
</dbReference>
<dbReference type="CDD" id="cd21159">
    <property type="entry name" value="XendoU"/>
    <property type="match status" value="1"/>
</dbReference>
<dbReference type="GO" id="GO:0004521">
    <property type="term" value="F:RNA endonuclease activity"/>
    <property type="evidence" value="ECO:0007669"/>
    <property type="project" value="UniProtKB-UniRule"/>
</dbReference>
<dbReference type="Ensembl" id="ENSCSAVT00000015002.1">
    <property type="protein sequence ID" value="ENSCSAVP00000014829.1"/>
    <property type="gene ID" value="ENSCSAVG00000008678.1"/>
</dbReference>
<sequence>VTCEGRCGFKLDSSKPCQCNTQCANYGDCCDDYNKLCVEGGDGGGTGCSALSVSNAEILEISLELWNLDVNRAAAGDVVFNRQASTSDSSTVDSSSEPFFTYVNPNLLLKPTYQSLIALLDNYQSVQGINEVTTSEETAEQDAFLDLFLDTSIGKRLFEFLQSKNRAGCSDLATFKDYLRKQWFELFSRQNNAMDTSGFEHVFVGEIKGSSVSGFHNWVQFYLREQDKSLNYYGYVRYTNPELYGVHFEWEGYMKGLSGTAIGASPEADLALFTLCHMLRPASACSVNITDDSGTVVTRSIQTWTWTKTYPGDGLSYVASAYYVI</sequence>
<dbReference type="InterPro" id="IPR018998">
    <property type="entry name" value="EndoU_C"/>
</dbReference>
<comment type="catalytic activity">
    <reaction evidence="12">
        <text>ribonucleotidyl-uridine-RNA = a 5'-end dephospho-uridine-RNA + a 3'-end 2',3'-cyclophospho-ribonucleotide-RNA</text>
        <dbReference type="Rhea" id="RHEA:67792"/>
        <dbReference type="Rhea" id="RHEA-COMP:10464"/>
        <dbReference type="Rhea" id="RHEA-COMP:17354"/>
        <dbReference type="Rhea" id="RHEA-COMP:17356"/>
        <dbReference type="ChEBI" id="CHEBI:83064"/>
        <dbReference type="ChEBI" id="CHEBI:173117"/>
        <dbReference type="ChEBI" id="CHEBI:173224"/>
    </reaction>
</comment>
<evidence type="ECO:0000259" key="13">
    <source>
        <dbReference type="PROSITE" id="PS50958"/>
    </source>
</evidence>
<keyword evidence="16" id="KW-1185">Reference proteome</keyword>